<name>A0ABQ7T845_PHRPL</name>
<reference evidence="1 2" key="1">
    <citation type="journal article" date="2022" name="Gigascience">
        <title>A chromosome-level genome assembly and annotation of the desert horned lizard, Phrynosoma platyrhinos, provides insight into chromosomal rearrangements among reptiles.</title>
        <authorList>
            <person name="Koochekian N."/>
            <person name="Ascanio A."/>
            <person name="Farleigh K."/>
            <person name="Card D.C."/>
            <person name="Schield D.R."/>
            <person name="Castoe T.A."/>
            <person name="Jezkova T."/>
        </authorList>
    </citation>
    <scope>NUCLEOTIDE SEQUENCE [LARGE SCALE GENOMIC DNA]</scope>
    <source>
        <strain evidence="1">NK-2021</strain>
    </source>
</reference>
<dbReference type="Proteomes" id="UP000826234">
    <property type="component" value="Unassembled WGS sequence"/>
</dbReference>
<gene>
    <name evidence="1" type="ORF">JD844_033920</name>
</gene>
<keyword evidence="2" id="KW-1185">Reference proteome</keyword>
<sequence length="66" mass="7562">MPKERRKKLMLSQHPSICILNLSACNRINRNSNKTFQQSSSVLFPNHQESLSVLLPHSLCLLENTD</sequence>
<proteinExistence type="predicted"/>
<evidence type="ECO:0000313" key="1">
    <source>
        <dbReference type="EMBL" id="KAH0625717.1"/>
    </source>
</evidence>
<protein>
    <submittedName>
        <fullName evidence="1">Uncharacterized protein</fullName>
    </submittedName>
</protein>
<accession>A0ABQ7T845</accession>
<evidence type="ECO:0000313" key="2">
    <source>
        <dbReference type="Proteomes" id="UP000826234"/>
    </source>
</evidence>
<dbReference type="EMBL" id="JAIPUX010000953">
    <property type="protein sequence ID" value="KAH0625717.1"/>
    <property type="molecule type" value="Genomic_DNA"/>
</dbReference>
<comment type="caution">
    <text evidence="1">The sequence shown here is derived from an EMBL/GenBank/DDBJ whole genome shotgun (WGS) entry which is preliminary data.</text>
</comment>
<organism evidence="1 2">
    <name type="scientific">Phrynosoma platyrhinos</name>
    <name type="common">Desert horned lizard</name>
    <dbReference type="NCBI Taxonomy" id="52577"/>
    <lineage>
        <taxon>Eukaryota</taxon>
        <taxon>Metazoa</taxon>
        <taxon>Chordata</taxon>
        <taxon>Craniata</taxon>
        <taxon>Vertebrata</taxon>
        <taxon>Euteleostomi</taxon>
        <taxon>Lepidosauria</taxon>
        <taxon>Squamata</taxon>
        <taxon>Bifurcata</taxon>
        <taxon>Unidentata</taxon>
        <taxon>Episquamata</taxon>
        <taxon>Toxicofera</taxon>
        <taxon>Iguania</taxon>
        <taxon>Phrynosomatidae</taxon>
        <taxon>Phrynosomatinae</taxon>
        <taxon>Phrynosoma</taxon>
    </lineage>
</organism>